<accession>A0ABX0X326</accession>
<gene>
    <name evidence="1" type="ORF">GGR96_003022</name>
</gene>
<organism evidence="1 2">
    <name type="scientific">Thalassospira tepidiphila</name>
    <dbReference type="NCBI Taxonomy" id="393657"/>
    <lineage>
        <taxon>Bacteria</taxon>
        <taxon>Pseudomonadati</taxon>
        <taxon>Pseudomonadota</taxon>
        <taxon>Alphaproteobacteria</taxon>
        <taxon>Rhodospirillales</taxon>
        <taxon>Thalassospiraceae</taxon>
        <taxon>Thalassospira</taxon>
    </lineage>
</organism>
<dbReference type="EMBL" id="JAATJD010000003">
    <property type="protein sequence ID" value="NJB75900.1"/>
    <property type="molecule type" value="Genomic_DNA"/>
</dbReference>
<evidence type="ECO:0000313" key="2">
    <source>
        <dbReference type="Proteomes" id="UP000556869"/>
    </source>
</evidence>
<evidence type="ECO:0000313" key="1">
    <source>
        <dbReference type="EMBL" id="NJB75900.1"/>
    </source>
</evidence>
<dbReference type="Proteomes" id="UP000556869">
    <property type="component" value="Unassembled WGS sequence"/>
</dbReference>
<comment type="caution">
    <text evidence="1">The sequence shown here is derived from an EMBL/GenBank/DDBJ whole genome shotgun (WGS) entry which is preliminary data.</text>
</comment>
<proteinExistence type="predicted"/>
<sequence>MPAFGAGQNRDQFDMIGISLLHRL</sequence>
<keyword evidence="2" id="KW-1185">Reference proteome</keyword>
<reference evidence="1 2" key="1">
    <citation type="submission" date="2020-03" db="EMBL/GenBank/DDBJ databases">
        <title>Genomic Encyclopedia of Type Strains, Phase IV (KMG-IV): sequencing the most valuable type-strain genomes for metagenomic binning, comparative biology and taxonomic classification.</title>
        <authorList>
            <person name="Goeker M."/>
        </authorList>
    </citation>
    <scope>NUCLEOTIDE SEQUENCE [LARGE SCALE GENOMIC DNA]</scope>
    <source>
        <strain evidence="1 2">DSM 18888</strain>
    </source>
</reference>
<name>A0ABX0X326_9PROT</name>
<protein>
    <submittedName>
        <fullName evidence="1">Uncharacterized protein</fullName>
    </submittedName>
</protein>